<keyword evidence="2" id="KW-1185">Reference proteome</keyword>
<protein>
    <submittedName>
        <fullName evidence="1">Uncharacterized protein</fullName>
    </submittedName>
</protein>
<organism evidence="1 2">
    <name type="scientific">Bauhinia variegata</name>
    <name type="common">Purple orchid tree</name>
    <name type="synonym">Phanera variegata</name>
    <dbReference type="NCBI Taxonomy" id="167791"/>
    <lineage>
        <taxon>Eukaryota</taxon>
        <taxon>Viridiplantae</taxon>
        <taxon>Streptophyta</taxon>
        <taxon>Embryophyta</taxon>
        <taxon>Tracheophyta</taxon>
        <taxon>Spermatophyta</taxon>
        <taxon>Magnoliopsida</taxon>
        <taxon>eudicotyledons</taxon>
        <taxon>Gunneridae</taxon>
        <taxon>Pentapetalae</taxon>
        <taxon>rosids</taxon>
        <taxon>fabids</taxon>
        <taxon>Fabales</taxon>
        <taxon>Fabaceae</taxon>
        <taxon>Cercidoideae</taxon>
        <taxon>Cercideae</taxon>
        <taxon>Bauhiniinae</taxon>
        <taxon>Bauhinia</taxon>
    </lineage>
</organism>
<evidence type="ECO:0000313" key="1">
    <source>
        <dbReference type="EMBL" id="KAI4350818.1"/>
    </source>
</evidence>
<evidence type="ECO:0000313" key="2">
    <source>
        <dbReference type="Proteomes" id="UP000828941"/>
    </source>
</evidence>
<name>A0ACB9PQ75_BAUVA</name>
<gene>
    <name evidence="1" type="ORF">L6164_005232</name>
</gene>
<reference evidence="1 2" key="1">
    <citation type="journal article" date="2022" name="DNA Res.">
        <title>Chromosomal-level genome assembly of the orchid tree Bauhinia variegata (Leguminosae; Cercidoideae) supports the allotetraploid origin hypothesis of Bauhinia.</title>
        <authorList>
            <person name="Zhong Y."/>
            <person name="Chen Y."/>
            <person name="Zheng D."/>
            <person name="Pang J."/>
            <person name="Liu Y."/>
            <person name="Luo S."/>
            <person name="Meng S."/>
            <person name="Qian L."/>
            <person name="Wei D."/>
            <person name="Dai S."/>
            <person name="Zhou R."/>
        </authorList>
    </citation>
    <scope>NUCLEOTIDE SEQUENCE [LARGE SCALE GENOMIC DNA]</scope>
    <source>
        <strain evidence="1">BV-YZ2020</strain>
    </source>
</reference>
<dbReference type="Proteomes" id="UP000828941">
    <property type="component" value="Chromosome 3"/>
</dbReference>
<dbReference type="EMBL" id="CM039428">
    <property type="protein sequence ID" value="KAI4350818.1"/>
    <property type="molecule type" value="Genomic_DNA"/>
</dbReference>
<accession>A0ACB9PQ75</accession>
<sequence length="494" mass="52798">MEDENGLELSLGLSFGGSSVKSKSKNGSSSDTKADEVGRGGKTTDEFKNFFHAGIQKPDSIAATQRTDPTKPEENFFNDLSRAKEDNGSVNLNGRGLWVANNNKPEEDKRLETGNKRKMLFDEINHQKKHESEVHHADLNDRARTSRIPLTDDGSTAENEDVADSEAENSTSRPISLHGDGSKWLMRAGGSSDAPREGRGVIESSTTDLNGQKRLSGSSDKDFKIANLNYGAPFSVQQVNMMNVPYPSPVKESNNVSAPSPQIPAMMHVMPTATTERSGTQPVNNGNLHVMLGYPSVQLPMLDKDSSWGSVSHPQQLHHSFVGRGPTSSAAMHVISNNLPEGMPYDGRPLERTKGDGKLHITEEGSSFQAEDVKGSSTNLRAKDSSEQSKGEGLSVDFSAIKPGLAAEVKFGGSGSYPNLPWVSTAGSGPNGRTISGVTYKYGTNQIKIVCACHGSHMSPEEFVRHANEDNAKPEGGAITGTVANGNPAASAHG</sequence>
<comment type="caution">
    <text evidence="1">The sequence shown here is derived from an EMBL/GenBank/DDBJ whole genome shotgun (WGS) entry which is preliminary data.</text>
</comment>
<proteinExistence type="predicted"/>